<dbReference type="Pfam" id="PF23292">
    <property type="entry name" value="SAND_ULT1"/>
    <property type="match status" value="1"/>
</dbReference>
<dbReference type="PANTHER" id="PTHR34053:SF1">
    <property type="entry name" value="PROTEIN ULTRAPETALA 1"/>
    <property type="match status" value="1"/>
</dbReference>
<accession>A0A8T2RNB3</accession>
<dbReference type="InterPro" id="IPR057011">
    <property type="entry name" value="ULT1/2_SAND"/>
</dbReference>
<evidence type="ECO:0000313" key="4">
    <source>
        <dbReference type="Proteomes" id="UP000825935"/>
    </source>
</evidence>
<dbReference type="InterPro" id="IPR020533">
    <property type="entry name" value="Developmental_reg_ULTRAPETALA"/>
</dbReference>
<dbReference type="GO" id="GO:0005634">
    <property type="term" value="C:nucleus"/>
    <property type="evidence" value="ECO:0007669"/>
    <property type="project" value="TreeGrafter"/>
</dbReference>
<evidence type="ECO:0000259" key="2">
    <source>
        <dbReference type="Pfam" id="PF23292"/>
    </source>
</evidence>
<reference evidence="3" key="1">
    <citation type="submission" date="2021-08" db="EMBL/GenBank/DDBJ databases">
        <title>WGS assembly of Ceratopteris richardii.</title>
        <authorList>
            <person name="Marchant D.B."/>
            <person name="Chen G."/>
            <person name="Jenkins J."/>
            <person name="Shu S."/>
            <person name="Leebens-Mack J."/>
            <person name="Grimwood J."/>
            <person name="Schmutz J."/>
            <person name="Soltis P."/>
            <person name="Soltis D."/>
            <person name="Chen Z.-H."/>
        </authorList>
    </citation>
    <scope>NUCLEOTIDE SEQUENCE</scope>
    <source>
        <strain evidence="3">Whitten #5841</strain>
        <tissue evidence="3">Leaf</tissue>
    </source>
</reference>
<proteinExistence type="predicted"/>
<dbReference type="PANTHER" id="PTHR34053">
    <property type="entry name" value="PROTEIN ULTRAPETALA 1"/>
    <property type="match status" value="1"/>
</dbReference>
<keyword evidence="4" id="KW-1185">Reference proteome</keyword>
<sequence length="634" mass="69600">MIRIDDLVEETITMRDLNNALRKCSDKKMPKGHMFSCEAQRDILGKICDSHTSEHPEGAHETNFRKLTENGRGLATHEIHRKRKRKQENASIQRVSSISAIDKETVSSQQGTGVATVQEFQNREAGTAENTAKFSGNLHGSAVPEVSRTRKRMRNTNKLHEVGLDISLHADGPHNLEAVDFDINVNSTVAVDIEHASCNVLLGKGMDETDGKRLPIGAVKHLWKKNVKDTQEKEIRTAVLASAEPSQETCLLSLKKNSCQQESCEFADADTLSVPVNSDQLDEFGAMMLRDFKHRQSGPPLLGEVCSEGQAEKEELTIAVTALHKQLKYLCNLAEKGSKDCGHCGLINEELNRLFSSCGYTSISTSSPRTELIHVPRLSSDEAQTNNSPVNGCKNEKGVFGREAYEANVSADLRHAELDCNLPAIGDTSIDRDREINKISKTNVRSRTQETSDAECHLCIELASSQSEDVGAEELRGGFVDMGHSNSNTGSSPRARECSADKFHACLEDSEDYAGILLRSAELSAEAEKHGNNPQGVGVEGERLVKVRGDEDQQNSAVTGKSYQSYISGIEDQSEKDGYIDLKCGCTSQKYGDTIGILRLYHSGKLEIQCQCSIACIKGKLTFNLGMVLFILLI</sequence>
<dbReference type="Proteomes" id="UP000825935">
    <property type="component" value="Chromosome 25"/>
</dbReference>
<name>A0A8T2RNB3_CERRI</name>
<dbReference type="AlphaFoldDB" id="A0A8T2RNB3"/>
<feature type="domain" description="ULTRAPETALA1/2 SAND" evidence="2">
    <location>
        <begin position="574"/>
        <end position="622"/>
    </location>
</feature>
<dbReference type="OrthoDB" id="660341at2759"/>
<comment type="caution">
    <text evidence="3">The sequence shown here is derived from an EMBL/GenBank/DDBJ whole genome shotgun (WGS) entry which is preliminary data.</text>
</comment>
<dbReference type="GO" id="GO:0005829">
    <property type="term" value="C:cytosol"/>
    <property type="evidence" value="ECO:0007669"/>
    <property type="project" value="TreeGrafter"/>
</dbReference>
<protein>
    <recommendedName>
        <fullName evidence="2">ULTRAPETALA1/2 SAND domain-containing protein</fullName>
    </recommendedName>
</protein>
<feature type="region of interest" description="Disordered" evidence="1">
    <location>
        <begin position="77"/>
        <end position="96"/>
    </location>
</feature>
<dbReference type="EMBL" id="CM035430">
    <property type="protein sequence ID" value="KAH7297922.1"/>
    <property type="molecule type" value="Genomic_DNA"/>
</dbReference>
<evidence type="ECO:0000256" key="1">
    <source>
        <dbReference type="SAM" id="MobiDB-lite"/>
    </source>
</evidence>
<evidence type="ECO:0000313" key="3">
    <source>
        <dbReference type="EMBL" id="KAH7297922.1"/>
    </source>
</evidence>
<organism evidence="3 4">
    <name type="scientific">Ceratopteris richardii</name>
    <name type="common">Triangle waterfern</name>
    <dbReference type="NCBI Taxonomy" id="49495"/>
    <lineage>
        <taxon>Eukaryota</taxon>
        <taxon>Viridiplantae</taxon>
        <taxon>Streptophyta</taxon>
        <taxon>Embryophyta</taxon>
        <taxon>Tracheophyta</taxon>
        <taxon>Polypodiopsida</taxon>
        <taxon>Polypodiidae</taxon>
        <taxon>Polypodiales</taxon>
        <taxon>Pteridineae</taxon>
        <taxon>Pteridaceae</taxon>
        <taxon>Parkerioideae</taxon>
        <taxon>Ceratopteris</taxon>
    </lineage>
</organism>
<gene>
    <name evidence="3" type="ORF">KP509_25G018900</name>
</gene>